<dbReference type="PANTHER" id="PTHR43881">
    <property type="entry name" value="GAMMA-GLUTAMYLTRANSPEPTIDASE (AFU_ORTHOLOGUE AFUA_4G13580)"/>
    <property type="match status" value="1"/>
</dbReference>
<dbReference type="RefSeq" id="WP_010927077.1">
    <property type="nucleotide sequence ID" value="NC_002927.3"/>
</dbReference>
<accession>A0A0H3LQJ2</accession>
<dbReference type="SUPFAM" id="SSF56235">
    <property type="entry name" value="N-terminal nucleophile aminohydrolases (Ntn hydrolases)"/>
    <property type="match status" value="1"/>
</dbReference>
<name>A0A0H3LQJ2_BORBR</name>
<proteinExistence type="predicted"/>
<dbReference type="InterPro" id="IPR029055">
    <property type="entry name" value="Ntn_hydrolases_N"/>
</dbReference>
<dbReference type="Pfam" id="PF01019">
    <property type="entry name" value="G_glu_transpept"/>
    <property type="match status" value="1"/>
</dbReference>
<dbReference type="eggNOG" id="COG0405">
    <property type="taxonomic scope" value="Bacteria"/>
</dbReference>
<sequence length="533" mass="56901">MTAPLPLDWTFPYVSQRMPALGENMVCTEQPLANQAAMRMLAAGGNAVDAAIAAAITMTVVGPCMNGIGGDLFAIIWDGRQLHGLNASGRAPQAWTREYFSRHDAMPARGWDAVTVPGAVSGWVALSRKFGKLDFARLFEPALHYARHGFLVTPITARQWADQAEPIMQGPGFRDAFAPNGRTPQPGERFICPGQADTLQDIADTHGESFYRGALAARIAAFARETGGALTKADLAAHQADWVDPIGAQYGELTLHEIGPSGQGIGALMALGMLDGLSGKLGQPDSTDFYHYQIEAMKLAFADINRYVADPASMREVSAEMLLDRAYLATRAGAIDPAEARYPGPGKPHNGGTTYLTAADADGMMVSLIQSNFKGFGSGVVVPGTGIALHNRGWGFNLIEGHPNEVGPGKRPFHTIIPGFLMRDGEPLMSFGVMGGSLQAQGHVQVTVRTAAGQNPQAIVDAPRWRILEDNRTVMVEWNFPDAAVAGLRERGHAVTVAPRFSDEFGGSQAIMRIEGGYLGASDHRKDGQASAL</sequence>
<dbReference type="EMBL" id="BX640449">
    <property type="protein sequence ID" value="CAE34607.1"/>
    <property type="molecule type" value="Genomic_DNA"/>
</dbReference>
<dbReference type="PRINTS" id="PR01210">
    <property type="entry name" value="GGTRANSPTASE"/>
</dbReference>
<protein>
    <submittedName>
        <fullName evidence="1">Gamma-glutamyltranspeptidase</fullName>
    </submittedName>
</protein>
<dbReference type="KEGG" id="bbr:BB4243"/>
<dbReference type="Gene3D" id="3.60.20.40">
    <property type="match status" value="1"/>
</dbReference>
<evidence type="ECO:0000313" key="2">
    <source>
        <dbReference type="Proteomes" id="UP000001027"/>
    </source>
</evidence>
<organism evidence="1 2">
    <name type="scientific">Bordetella bronchiseptica (strain ATCC BAA-588 / NCTC 13252 / RB50)</name>
    <name type="common">Alcaligenes bronchisepticus</name>
    <dbReference type="NCBI Taxonomy" id="257310"/>
    <lineage>
        <taxon>Bacteria</taxon>
        <taxon>Pseudomonadati</taxon>
        <taxon>Pseudomonadota</taxon>
        <taxon>Betaproteobacteria</taxon>
        <taxon>Burkholderiales</taxon>
        <taxon>Alcaligenaceae</taxon>
        <taxon>Bordetella</taxon>
    </lineage>
</organism>
<gene>
    <name evidence="1" type="ordered locus">BB4243</name>
</gene>
<dbReference type="InterPro" id="IPR043138">
    <property type="entry name" value="GGT_lsub"/>
</dbReference>
<dbReference type="Gene3D" id="1.10.246.130">
    <property type="match status" value="1"/>
</dbReference>
<dbReference type="HOGENOM" id="CLU_014813_3_1_4"/>
<dbReference type="PANTHER" id="PTHR43881:SF1">
    <property type="entry name" value="GAMMA-GLUTAMYLTRANSPEPTIDASE (AFU_ORTHOLOGUE AFUA_4G13580)"/>
    <property type="match status" value="1"/>
</dbReference>
<dbReference type="InterPro" id="IPR052896">
    <property type="entry name" value="GGT-like_enzyme"/>
</dbReference>
<dbReference type="Proteomes" id="UP000001027">
    <property type="component" value="Chromosome"/>
</dbReference>
<reference evidence="1 2" key="1">
    <citation type="journal article" date="2003" name="Nat. Genet.">
        <title>Comparative analysis of the genome sequences of Bordetella pertussis, Bordetella parapertussis and Bordetella bronchiseptica.</title>
        <authorList>
            <person name="Parkhill J."/>
            <person name="Sebaihia M."/>
            <person name="Preston A."/>
            <person name="Murphy L.D."/>
            <person name="Thomson N.R."/>
            <person name="Harris D.E."/>
            <person name="Holden M.T.G."/>
            <person name="Churcher C.M."/>
            <person name="Bentley S.D."/>
            <person name="Mungall K.L."/>
            <person name="Cerdeno-Tarraga A.-M."/>
            <person name="Temple L."/>
            <person name="James K.D."/>
            <person name="Harris B."/>
            <person name="Quail M.A."/>
            <person name="Achtman M."/>
            <person name="Atkin R."/>
            <person name="Baker S."/>
            <person name="Basham D."/>
            <person name="Bason N."/>
            <person name="Cherevach I."/>
            <person name="Chillingworth T."/>
            <person name="Collins M."/>
            <person name="Cronin A."/>
            <person name="Davis P."/>
            <person name="Doggett J."/>
            <person name="Feltwell T."/>
            <person name="Goble A."/>
            <person name="Hamlin N."/>
            <person name="Hauser H."/>
            <person name="Holroyd S."/>
            <person name="Jagels K."/>
            <person name="Leather S."/>
            <person name="Moule S."/>
            <person name="Norberczak H."/>
            <person name="O'Neil S."/>
            <person name="Ormond D."/>
            <person name="Price C."/>
            <person name="Rabbinowitsch E."/>
            <person name="Rutter S."/>
            <person name="Sanders M."/>
            <person name="Saunders D."/>
            <person name="Seeger K."/>
            <person name="Sharp S."/>
            <person name="Simmonds M."/>
            <person name="Skelton J."/>
            <person name="Squares R."/>
            <person name="Squares S."/>
            <person name="Stevens K."/>
            <person name="Unwin L."/>
            <person name="Whitehead S."/>
            <person name="Barrell B.G."/>
            <person name="Maskell D.J."/>
        </authorList>
    </citation>
    <scope>NUCLEOTIDE SEQUENCE [LARGE SCALE GENOMIC DNA]</scope>
    <source>
        <strain evidence="1 2">ATCC BAA-588 / NCTC 13252 / RB50</strain>
    </source>
</reference>
<dbReference type="InterPro" id="IPR043137">
    <property type="entry name" value="GGT_ssub_C"/>
</dbReference>
<evidence type="ECO:0000313" key="1">
    <source>
        <dbReference type="EMBL" id="CAE34607.1"/>
    </source>
</evidence>
<dbReference type="AlphaFoldDB" id="A0A0H3LQJ2"/>